<gene>
    <name evidence="2" type="primary">topA_24</name>
    <name evidence="2" type="ORF">SDC9_67797</name>
</gene>
<dbReference type="EC" id="5.6.2.2" evidence="2"/>
<feature type="domain" description="DNA topoisomerase type IA zn finger" evidence="1">
    <location>
        <begin position="7"/>
        <end position="41"/>
    </location>
</feature>
<organism evidence="2">
    <name type="scientific">bioreactor metagenome</name>
    <dbReference type="NCBI Taxonomy" id="1076179"/>
    <lineage>
        <taxon>unclassified sequences</taxon>
        <taxon>metagenomes</taxon>
        <taxon>ecological metagenomes</taxon>
    </lineage>
</organism>
<dbReference type="SUPFAM" id="SSF57783">
    <property type="entry name" value="Zinc beta-ribbon"/>
    <property type="match status" value="2"/>
</dbReference>
<protein>
    <submittedName>
        <fullName evidence="2">DNA topoisomerase 1</fullName>
        <ecNumber evidence="2">5.6.2.2</ecNumber>
    </submittedName>
</protein>
<feature type="domain" description="DNA topoisomerase type IA zn finger" evidence="1">
    <location>
        <begin position="46"/>
        <end position="85"/>
    </location>
</feature>
<accession>A0A644Y482</accession>
<dbReference type="GO" id="GO:0006265">
    <property type="term" value="P:DNA topological change"/>
    <property type="evidence" value="ECO:0007669"/>
    <property type="project" value="InterPro"/>
</dbReference>
<evidence type="ECO:0000313" key="2">
    <source>
        <dbReference type="EMBL" id="MPM21353.1"/>
    </source>
</evidence>
<dbReference type="InterPro" id="IPR013498">
    <property type="entry name" value="Topo_IA_Znf"/>
</dbReference>
<feature type="domain" description="DNA topoisomerase type IA zn finger" evidence="1">
    <location>
        <begin position="88"/>
        <end position="112"/>
    </location>
</feature>
<reference evidence="2" key="1">
    <citation type="submission" date="2019-08" db="EMBL/GenBank/DDBJ databases">
        <authorList>
            <person name="Kucharzyk K."/>
            <person name="Murdoch R.W."/>
            <person name="Higgins S."/>
            <person name="Loffler F."/>
        </authorList>
    </citation>
    <scope>NUCLEOTIDE SEQUENCE</scope>
</reference>
<sequence length="123" mass="14041">MDEETDEICELCGSNMVIKYGRFGKFMACKNYPDCKNTKPLINKVGVKCPKCKEGEIILRKSKKGKAFYGCSNYPECDFISWYKPTGEVCKECGSYMVEKQTKNETKEICSNKECKAEGRILE</sequence>
<evidence type="ECO:0000259" key="1">
    <source>
        <dbReference type="Pfam" id="PF01396"/>
    </source>
</evidence>
<dbReference type="Pfam" id="PF01396">
    <property type="entry name" value="Zn_ribbon_Top1"/>
    <property type="match status" value="3"/>
</dbReference>
<dbReference type="AlphaFoldDB" id="A0A644Y482"/>
<dbReference type="Gene3D" id="3.30.65.10">
    <property type="entry name" value="Bacterial Topoisomerase I, domain 1"/>
    <property type="match status" value="2"/>
</dbReference>
<dbReference type="EMBL" id="VSSQ01003572">
    <property type="protein sequence ID" value="MPM21353.1"/>
    <property type="molecule type" value="Genomic_DNA"/>
</dbReference>
<dbReference type="GO" id="GO:0003677">
    <property type="term" value="F:DNA binding"/>
    <property type="evidence" value="ECO:0007669"/>
    <property type="project" value="InterPro"/>
</dbReference>
<comment type="caution">
    <text evidence="2">The sequence shown here is derived from an EMBL/GenBank/DDBJ whole genome shotgun (WGS) entry which is preliminary data.</text>
</comment>
<proteinExistence type="predicted"/>
<name>A0A644Y482_9ZZZZ</name>
<keyword evidence="2" id="KW-0413">Isomerase</keyword>
<dbReference type="GO" id="GO:0005694">
    <property type="term" value="C:chromosome"/>
    <property type="evidence" value="ECO:0007669"/>
    <property type="project" value="InterPro"/>
</dbReference>
<dbReference type="GO" id="GO:0003918">
    <property type="term" value="F:DNA topoisomerase type II (double strand cut, ATP-hydrolyzing) activity"/>
    <property type="evidence" value="ECO:0007669"/>
    <property type="project" value="UniProtKB-EC"/>
</dbReference>